<dbReference type="GO" id="GO:0005524">
    <property type="term" value="F:ATP binding"/>
    <property type="evidence" value="ECO:0007669"/>
    <property type="project" value="UniProtKB-KW"/>
</dbReference>
<evidence type="ECO:0000256" key="8">
    <source>
        <dbReference type="ARBA" id="ARBA00023012"/>
    </source>
</evidence>
<sequence length="422" mass="44594">MQDKVRDGLRSVGTALAREVSDHPAIRDPFVRHYFSSKGNWFFLLVALIMFAVAWPTLPLTHDLPAYMLPIVSAFAALPVALAWSAPIVGWAVSVVSAYLIALTVPTTNGWYWDIQVVHIIALLVLTFFAFTRGPLVRLPLVWLCTVAIFVLTAPDDGKVGWAVGLTFLAVVTALIRGLLRVSTKLRASTEETELAESQKAVLEERARIARDLHDVVAHRMSVVVVMAQTARYRLGDVSDEAAAEFDAIADAARASLDEVRQMLGVLRLDDGAGSYAAAPNPGLGDIAELVAQTSRTGVDVLVDDTADRDAVGEASALVIYRIVQESLANATRHAPGAAISVRLSPARGDATDVVITNGPARGAPLQLDGQGTGLAGMAERAGIVGGSVSTGPRVDGGFEVRAHIPDGPRATLSAGTGTIDG</sequence>
<keyword evidence="8" id="KW-0902">Two-component regulatory system</keyword>
<keyword evidence="4" id="KW-0808">Transferase</keyword>
<gene>
    <name evidence="10" type="ORF">GII30_15785</name>
</gene>
<name>A0A857LNT5_9ACTN</name>
<keyword evidence="5" id="KW-0547">Nucleotide-binding</keyword>
<dbReference type="AlphaFoldDB" id="A0A857LNT5"/>
<dbReference type="PANTHER" id="PTHR24421:SF10">
    <property type="entry name" value="NITRATE_NITRITE SENSOR PROTEIN NARQ"/>
    <property type="match status" value="1"/>
</dbReference>
<dbReference type="EMBL" id="CP045810">
    <property type="protein sequence ID" value="QHN40412.1"/>
    <property type="molecule type" value="Genomic_DNA"/>
</dbReference>
<dbReference type="Pfam" id="PF07730">
    <property type="entry name" value="HisKA_3"/>
    <property type="match status" value="1"/>
</dbReference>
<protein>
    <recommendedName>
        <fullName evidence="2">histidine kinase</fullName>
        <ecNumber evidence="2">2.7.13.3</ecNumber>
    </recommendedName>
</protein>
<evidence type="ECO:0000256" key="3">
    <source>
        <dbReference type="ARBA" id="ARBA00022553"/>
    </source>
</evidence>
<organism evidence="10">
    <name type="scientific">Gordonia amarae</name>
    <dbReference type="NCBI Taxonomy" id="36821"/>
    <lineage>
        <taxon>Bacteria</taxon>
        <taxon>Bacillati</taxon>
        <taxon>Actinomycetota</taxon>
        <taxon>Actinomycetes</taxon>
        <taxon>Mycobacteriales</taxon>
        <taxon>Gordoniaceae</taxon>
        <taxon>Gordonia</taxon>
    </lineage>
</organism>
<dbReference type="InterPro" id="IPR050482">
    <property type="entry name" value="Sensor_HK_TwoCompSys"/>
</dbReference>
<evidence type="ECO:0000256" key="2">
    <source>
        <dbReference type="ARBA" id="ARBA00012438"/>
    </source>
</evidence>
<keyword evidence="3" id="KW-0597">Phosphoprotein</keyword>
<evidence type="ECO:0000256" key="7">
    <source>
        <dbReference type="ARBA" id="ARBA00022840"/>
    </source>
</evidence>
<dbReference type="GO" id="GO:0000155">
    <property type="term" value="F:phosphorelay sensor kinase activity"/>
    <property type="evidence" value="ECO:0007669"/>
    <property type="project" value="InterPro"/>
</dbReference>
<dbReference type="GO" id="GO:0016020">
    <property type="term" value="C:membrane"/>
    <property type="evidence" value="ECO:0007669"/>
    <property type="project" value="InterPro"/>
</dbReference>
<evidence type="ECO:0000256" key="4">
    <source>
        <dbReference type="ARBA" id="ARBA00022679"/>
    </source>
</evidence>
<comment type="catalytic activity">
    <reaction evidence="1">
        <text>ATP + protein L-histidine = ADP + protein N-phospho-L-histidine.</text>
        <dbReference type="EC" id="2.7.13.3"/>
    </reaction>
</comment>
<keyword evidence="6 10" id="KW-0418">Kinase</keyword>
<keyword evidence="7" id="KW-0067">ATP-binding</keyword>
<dbReference type="InterPro" id="IPR011712">
    <property type="entry name" value="Sig_transdc_His_kin_sub3_dim/P"/>
</dbReference>
<reference evidence="10" key="1">
    <citation type="journal article" date="2021" name="Nat. Microbiol.">
        <title>Cocultivation of an ultrasmall environmental parasitic bacterium with lytic ability against bacteria associated with wastewater foams.</title>
        <authorList>
            <person name="Batinovic S."/>
            <person name="Rose J.J.A."/>
            <person name="Ratcliffe J."/>
            <person name="Seviour R.J."/>
            <person name="Petrovski S."/>
        </authorList>
    </citation>
    <scope>NUCLEOTIDE SEQUENCE</scope>
    <source>
        <strain evidence="10">CON44</strain>
    </source>
</reference>
<dbReference type="GO" id="GO:0046983">
    <property type="term" value="F:protein dimerization activity"/>
    <property type="evidence" value="ECO:0007669"/>
    <property type="project" value="InterPro"/>
</dbReference>
<dbReference type="Gene3D" id="3.30.565.10">
    <property type="entry name" value="Histidine kinase-like ATPase, C-terminal domain"/>
    <property type="match status" value="1"/>
</dbReference>
<dbReference type="RefSeq" id="WP_005182551.1">
    <property type="nucleotide sequence ID" value="NZ_CP045804.1"/>
</dbReference>
<dbReference type="SUPFAM" id="SSF55874">
    <property type="entry name" value="ATPase domain of HSP90 chaperone/DNA topoisomerase II/histidine kinase"/>
    <property type="match status" value="1"/>
</dbReference>
<evidence type="ECO:0000313" key="10">
    <source>
        <dbReference type="EMBL" id="QHN40412.1"/>
    </source>
</evidence>
<accession>A0A857LNT5</accession>
<proteinExistence type="predicted"/>
<evidence type="ECO:0000256" key="6">
    <source>
        <dbReference type="ARBA" id="ARBA00022777"/>
    </source>
</evidence>
<dbReference type="EC" id="2.7.13.3" evidence="2"/>
<evidence type="ECO:0000259" key="9">
    <source>
        <dbReference type="Pfam" id="PF07730"/>
    </source>
</evidence>
<feature type="domain" description="Signal transduction histidine kinase subgroup 3 dimerisation and phosphoacceptor" evidence="9">
    <location>
        <begin position="205"/>
        <end position="268"/>
    </location>
</feature>
<evidence type="ECO:0000256" key="1">
    <source>
        <dbReference type="ARBA" id="ARBA00000085"/>
    </source>
</evidence>
<evidence type="ECO:0000256" key="5">
    <source>
        <dbReference type="ARBA" id="ARBA00022741"/>
    </source>
</evidence>
<dbReference type="PANTHER" id="PTHR24421">
    <property type="entry name" value="NITRATE/NITRITE SENSOR PROTEIN NARX-RELATED"/>
    <property type="match status" value="1"/>
</dbReference>
<dbReference type="InterPro" id="IPR036890">
    <property type="entry name" value="HATPase_C_sf"/>
</dbReference>
<dbReference type="Gene3D" id="1.20.5.1930">
    <property type="match status" value="1"/>
</dbReference>
<dbReference type="CDD" id="cd16917">
    <property type="entry name" value="HATPase_UhpB-NarQ-NarX-like"/>
    <property type="match status" value="1"/>
</dbReference>